<protein>
    <submittedName>
        <fullName evidence="9">RagB/SusD domain protein</fullName>
    </submittedName>
</protein>
<dbReference type="InterPro" id="IPR011990">
    <property type="entry name" value="TPR-like_helical_dom_sf"/>
</dbReference>
<dbReference type="Pfam" id="PF14322">
    <property type="entry name" value="SusD-like_3"/>
    <property type="match status" value="1"/>
</dbReference>
<evidence type="ECO:0000259" key="8">
    <source>
        <dbReference type="Pfam" id="PF14322"/>
    </source>
</evidence>
<keyword evidence="10" id="KW-1185">Reference proteome</keyword>
<keyword evidence="5" id="KW-0998">Cell outer membrane</keyword>
<keyword evidence="3 6" id="KW-0732">Signal</keyword>
<evidence type="ECO:0000256" key="4">
    <source>
        <dbReference type="ARBA" id="ARBA00023136"/>
    </source>
</evidence>
<gene>
    <name evidence="9" type="ORF">AQPE_4198</name>
</gene>
<evidence type="ECO:0000256" key="2">
    <source>
        <dbReference type="ARBA" id="ARBA00006275"/>
    </source>
</evidence>
<evidence type="ECO:0000256" key="6">
    <source>
        <dbReference type="SAM" id="SignalP"/>
    </source>
</evidence>
<dbReference type="Gene3D" id="1.25.40.390">
    <property type="match status" value="1"/>
</dbReference>
<dbReference type="EMBL" id="AP018694">
    <property type="protein sequence ID" value="BBE20007.1"/>
    <property type="molecule type" value="Genomic_DNA"/>
</dbReference>
<dbReference type="Pfam" id="PF07980">
    <property type="entry name" value="SusD_RagB"/>
    <property type="match status" value="1"/>
</dbReference>
<comment type="subcellular location">
    <subcellularLocation>
        <location evidence="1">Cell outer membrane</location>
    </subcellularLocation>
</comment>
<feature type="domain" description="RagB/SusD" evidence="7">
    <location>
        <begin position="318"/>
        <end position="613"/>
    </location>
</feature>
<evidence type="ECO:0000256" key="1">
    <source>
        <dbReference type="ARBA" id="ARBA00004442"/>
    </source>
</evidence>
<sequence length="613" mass="69738">MKKYIFILLAVVSLVFSSCDDYLDKPSLTTMNDANYWTNENNLRLFANGFYTNYFVGYNSGFTVDYAPLRGYYFADDFATSGKQINFETQAPESRYPTTTNQELAEWLVTYAGPTWNFSWVRKSNLFLERIEAMKDKQITTSVYQHWSAVARFFRGFEYSRLVSVFGDVPYFDKVIGDSELDLMFKDRDSRTVVMDKVYDDFAYVLDNMRLSDGNAQYLNKYIAAGFISRFMLFEGTWQKYHLNNTEKAKKYLDLAVKAADLVMKSGKYSFTSDFRSLFGSQDLANNKEVILYRAYDAAVSPAVTHAIASYSNLYESQSTAPNLKLAKSFVCTDGKPYKLSDVANADKLDIKNMVATRDPRFEATFWDAPKKESGTLLYACKFIDREGVKQYPGPYTPMYGSSTNTNDAPVMRLAEVVLNWIEAKAELATMGGGAVVQADIDASINAIRSRPLDATAIAKGIKKTAALSLASLPDDPDRDSDVPALIWEIRRERRMEFVFEHTRLMDIKRWKKIDYMKNTDPDNLLGLWINFQTEFPEFLVASKKDKLKVKKTDGTVVTYDGTNGADMVGYYVPENVSNRDAFTDRVYLAPVGNTQISEYKIKGYTLTQTPGW</sequence>
<evidence type="ECO:0000256" key="3">
    <source>
        <dbReference type="ARBA" id="ARBA00022729"/>
    </source>
</evidence>
<feature type="domain" description="SusD-like N-terminal" evidence="8">
    <location>
        <begin position="115"/>
        <end position="233"/>
    </location>
</feature>
<evidence type="ECO:0000313" key="10">
    <source>
        <dbReference type="Proteomes" id="UP001193389"/>
    </source>
</evidence>
<organism evidence="9 10">
    <name type="scientific">Aquipluma nitroreducens</name>
    <dbReference type="NCBI Taxonomy" id="2010828"/>
    <lineage>
        <taxon>Bacteria</taxon>
        <taxon>Pseudomonadati</taxon>
        <taxon>Bacteroidota</taxon>
        <taxon>Bacteroidia</taxon>
        <taxon>Marinilabiliales</taxon>
        <taxon>Prolixibacteraceae</taxon>
        <taxon>Aquipluma</taxon>
    </lineage>
</organism>
<evidence type="ECO:0000259" key="7">
    <source>
        <dbReference type="Pfam" id="PF07980"/>
    </source>
</evidence>
<dbReference type="GO" id="GO:0009279">
    <property type="term" value="C:cell outer membrane"/>
    <property type="evidence" value="ECO:0007669"/>
    <property type="project" value="UniProtKB-SubCell"/>
</dbReference>
<dbReference type="Proteomes" id="UP001193389">
    <property type="component" value="Chromosome"/>
</dbReference>
<dbReference type="InterPro" id="IPR033985">
    <property type="entry name" value="SusD-like_N"/>
</dbReference>
<dbReference type="PROSITE" id="PS51257">
    <property type="entry name" value="PROKAR_LIPOPROTEIN"/>
    <property type="match status" value="1"/>
</dbReference>
<keyword evidence="4" id="KW-0472">Membrane</keyword>
<feature type="chain" id="PRO_5024326205" evidence="6">
    <location>
        <begin position="19"/>
        <end position="613"/>
    </location>
</feature>
<dbReference type="RefSeq" id="WP_318348207.1">
    <property type="nucleotide sequence ID" value="NZ_AP018694.1"/>
</dbReference>
<dbReference type="SUPFAM" id="SSF48452">
    <property type="entry name" value="TPR-like"/>
    <property type="match status" value="1"/>
</dbReference>
<reference evidence="9" key="1">
    <citation type="journal article" date="2020" name="Int. J. Syst. Evol. Microbiol.">
        <title>Aquipluma nitroreducens gen. nov. sp. nov., a novel facultatively anaerobic bacterium isolated from a freshwater lake.</title>
        <authorList>
            <person name="Watanabe M."/>
            <person name="Kojima H."/>
            <person name="Fukui M."/>
        </authorList>
    </citation>
    <scope>NUCLEOTIDE SEQUENCE</scope>
    <source>
        <strain evidence="9">MeG22</strain>
    </source>
</reference>
<proteinExistence type="inferred from homology"/>
<evidence type="ECO:0000313" key="9">
    <source>
        <dbReference type="EMBL" id="BBE20007.1"/>
    </source>
</evidence>
<dbReference type="AlphaFoldDB" id="A0A5K7SEZ0"/>
<name>A0A5K7SEZ0_9BACT</name>
<feature type="signal peptide" evidence="6">
    <location>
        <begin position="1"/>
        <end position="18"/>
    </location>
</feature>
<comment type="similarity">
    <text evidence="2">Belongs to the SusD family.</text>
</comment>
<accession>A0A5K7SEZ0</accession>
<dbReference type="InterPro" id="IPR012944">
    <property type="entry name" value="SusD_RagB_dom"/>
</dbReference>
<dbReference type="KEGG" id="anf:AQPE_4198"/>
<evidence type="ECO:0000256" key="5">
    <source>
        <dbReference type="ARBA" id="ARBA00023237"/>
    </source>
</evidence>